<evidence type="ECO:0000313" key="3">
    <source>
        <dbReference type="Proteomes" id="UP000291097"/>
    </source>
</evidence>
<dbReference type="GO" id="GO:0003677">
    <property type="term" value="F:DNA binding"/>
    <property type="evidence" value="ECO:0007669"/>
    <property type="project" value="InterPro"/>
</dbReference>
<dbReference type="Gene3D" id="3.30.70.1290">
    <property type="entry name" value="Transposase IS200-like"/>
    <property type="match status" value="1"/>
</dbReference>
<name>A0A482YG27_9EURY</name>
<evidence type="ECO:0000259" key="1">
    <source>
        <dbReference type="SMART" id="SM01321"/>
    </source>
</evidence>
<feature type="domain" description="Transposase IS200-like" evidence="1">
    <location>
        <begin position="10"/>
        <end position="164"/>
    </location>
</feature>
<dbReference type="EMBL" id="SHMP01000004">
    <property type="protein sequence ID" value="RZV10742.1"/>
    <property type="molecule type" value="Genomic_DNA"/>
</dbReference>
<proteinExistence type="predicted"/>
<sequence>MGENRSNHTVYNINYHFVWCPKSSKAKLCVPRGIFDPAQYRHAILEPIDDSLEASFRDVFEEYGYEILSIHISPDHVHLFVSAHPKWFERRSLSSSRESEILERHAPSEIVRTVKSITAREMWEQHEPFLEDYLWGGEFWEKSYYVGTAGDVSTDTIEQYIERTEHV</sequence>
<comment type="caution">
    <text evidence="2">The sequence shown here is derived from an EMBL/GenBank/DDBJ whole genome shotgun (WGS) entry which is preliminary data.</text>
</comment>
<dbReference type="PANTHER" id="PTHR33360:SF2">
    <property type="entry name" value="TRANSPOSASE FOR INSERTION SEQUENCE ELEMENT IS200"/>
    <property type="match status" value="1"/>
</dbReference>
<dbReference type="GO" id="GO:0006313">
    <property type="term" value="P:DNA transposition"/>
    <property type="evidence" value="ECO:0007669"/>
    <property type="project" value="InterPro"/>
</dbReference>
<dbReference type="GO" id="GO:0004803">
    <property type="term" value="F:transposase activity"/>
    <property type="evidence" value="ECO:0007669"/>
    <property type="project" value="InterPro"/>
</dbReference>
<protein>
    <submittedName>
        <fullName evidence="2">Putative transposase</fullName>
    </submittedName>
</protein>
<dbReference type="RefSeq" id="WP_130500207.1">
    <property type="nucleotide sequence ID" value="NZ_SHMP01000004.1"/>
</dbReference>
<reference evidence="2 3" key="1">
    <citation type="submission" date="2019-02" db="EMBL/GenBank/DDBJ databases">
        <title>Genomic Encyclopedia of Archaeal and Bacterial Type Strains, Phase II (KMG-II): from individual species to whole genera.</title>
        <authorList>
            <person name="Goeker M."/>
        </authorList>
    </citation>
    <scope>NUCLEOTIDE SEQUENCE [LARGE SCALE GENOMIC DNA]</scope>
    <source>
        <strain evidence="2 3">DSM 18328</strain>
    </source>
</reference>
<gene>
    <name evidence="2" type="ORF">BDK88_1924</name>
</gene>
<evidence type="ECO:0000313" key="2">
    <source>
        <dbReference type="EMBL" id="RZV10742.1"/>
    </source>
</evidence>
<dbReference type="NCBIfam" id="NF033573">
    <property type="entry name" value="transpos_IS200"/>
    <property type="match status" value="2"/>
</dbReference>
<dbReference type="SUPFAM" id="SSF143422">
    <property type="entry name" value="Transposase IS200-like"/>
    <property type="match status" value="1"/>
</dbReference>
<dbReference type="OrthoDB" id="92826at2157"/>
<dbReference type="InterPro" id="IPR036515">
    <property type="entry name" value="Transposase_17_sf"/>
</dbReference>
<organism evidence="2 3">
    <name type="scientific">Natrinema hispanicum</name>
    <dbReference type="NCBI Taxonomy" id="392421"/>
    <lineage>
        <taxon>Archaea</taxon>
        <taxon>Methanobacteriati</taxon>
        <taxon>Methanobacteriota</taxon>
        <taxon>Stenosarchaea group</taxon>
        <taxon>Halobacteria</taxon>
        <taxon>Halobacteriales</taxon>
        <taxon>Natrialbaceae</taxon>
        <taxon>Natrinema</taxon>
    </lineage>
</organism>
<dbReference type="AlphaFoldDB" id="A0A482YG27"/>
<dbReference type="InterPro" id="IPR002686">
    <property type="entry name" value="Transposase_17"/>
</dbReference>
<accession>A0A482YG27</accession>
<dbReference type="SMART" id="SM01321">
    <property type="entry name" value="Y1_Tnp"/>
    <property type="match status" value="1"/>
</dbReference>
<dbReference type="Pfam" id="PF01797">
    <property type="entry name" value="Y1_Tnp"/>
    <property type="match status" value="2"/>
</dbReference>
<dbReference type="Proteomes" id="UP000291097">
    <property type="component" value="Unassembled WGS sequence"/>
</dbReference>
<dbReference type="PANTHER" id="PTHR33360">
    <property type="entry name" value="TRANSPOSASE FOR INSERTION SEQUENCE ELEMENT IS200"/>
    <property type="match status" value="1"/>
</dbReference>